<gene>
    <name evidence="1" type="ORF">KDL28_06010</name>
</gene>
<accession>A0ABT0ZV40</accession>
<evidence type="ECO:0000313" key="1">
    <source>
        <dbReference type="EMBL" id="MCO1654607.1"/>
    </source>
</evidence>
<protein>
    <submittedName>
        <fullName evidence="1">Uncharacterized protein</fullName>
    </submittedName>
</protein>
<dbReference type="Proteomes" id="UP001165283">
    <property type="component" value="Unassembled WGS sequence"/>
</dbReference>
<organism evidence="1 2">
    <name type="scientific">Pseudonocardia humida</name>
    <dbReference type="NCBI Taxonomy" id="2800819"/>
    <lineage>
        <taxon>Bacteria</taxon>
        <taxon>Bacillati</taxon>
        <taxon>Actinomycetota</taxon>
        <taxon>Actinomycetes</taxon>
        <taxon>Pseudonocardiales</taxon>
        <taxon>Pseudonocardiaceae</taxon>
        <taxon>Pseudonocardia</taxon>
    </lineage>
</organism>
<comment type="caution">
    <text evidence="1">The sequence shown here is derived from an EMBL/GenBank/DDBJ whole genome shotgun (WGS) entry which is preliminary data.</text>
</comment>
<keyword evidence="2" id="KW-1185">Reference proteome</keyword>
<evidence type="ECO:0000313" key="2">
    <source>
        <dbReference type="Proteomes" id="UP001165283"/>
    </source>
</evidence>
<sequence>MHPARRAELQLGQVHDAHTRVEGPAQDVEDALGVAEVDLTAQVQRAGADPGAPDLVVDVVEVPGHHLVGELGLPVRPVAAQRRHPGVHGHPAHPVLVQHRGVRAVGHRGQHRRPGDHRQAGPPLVVRLVDARAVHPREALGRARRLRLDGGRLEHLHLLVRCPADERGQHLVAALRGLELVDDLLPAPHRVADPRRDRVTLPSGRVVALVHQQGVRDAFDHL</sequence>
<reference evidence="1" key="1">
    <citation type="submission" date="2021-04" db="EMBL/GenBank/DDBJ databases">
        <title>Pseudonocardia sp. nov., isolated from sandy soil of mangrove forest.</title>
        <authorList>
            <person name="Zan Z."/>
            <person name="Huang R."/>
            <person name="Liu W."/>
        </authorList>
    </citation>
    <scope>NUCLEOTIDE SEQUENCE</scope>
    <source>
        <strain evidence="1">S2-4</strain>
    </source>
</reference>
<proteinExistence type="predicted"/>
<dbReference type="EMBL" id="JAGSOV010000011">
    <property type="protein sequence ID" value="MCO1654607.1"/>
    <property type="molecule type" value="Genomic_DNA"/>
</dbReference>
<name>A0ABT0ZV40_9PSEU</name>